<name>A0ABT9QT79_9ACTN</name>
<dbReference type="RefSeq" id="WP_307568083.1">
    <property type="nucleotide sequence ID" value="NZ_JAUSQU010000001.1"/>
</dbReference>
<evidence type="ECO:0000256" key="1">
    <source>
        <dbReference type="SAM" id="Phobius"/>
    </source>
</evidence>
<keyword evidence="3" id="KW-1185">Reference proteome</keyword>
<keyword evidence="1" id="KW-0472">Membrane</keyword>
<sequence length="65" mass="6850">MKTWLPIGLGVILILMGGLWTLQGLGIVGGSVMSGAGQWIWIGLAVLVVGLLLAVPALLRTRRRS</sequence>
<dbReference type="EMBL" id="JAUSQU010000001">
    <property type="protein sequence ID" value="MDP9849956.1"/>
    <property type="molecule type" value="Genomic_DNA"/>
</dbReference>
<dbReference type="Proteomes" id="UP001225356">
    <property type="component" value="Unassembled WGS sequence"/>
</dbReference>
<reference evidence="2 3" key="1">
    <citation type="submission" date="2023-07" db="EMBL/GenBank/DDBJ databases">
        <title>Sequencing the genomes of 1000 actinobacteria strains.</title>
        <authorList>
            <person name="Klenk H.-P."/>
        </authorList>
    </citation>
    <scope>NUCLEOTIDE SEQUENCE [LARGE SCALE GENOMIC DNA]</scope>
    <source>
        <strain evidence="2 3">DSM 46740</strain>
    </source>
</reference>
<organism evidence="2 3">
    <name type="scientific">Streptosporangium lutulentum</name>
    <dbReference type="NCBI Taxonomy" id="1461250"/>
    <lineage>
        <taxon>Bacteria</taxon>
        <taxon>Bacillati</taxon>
        <taxon>Actinomycetota</taxon>
        <taxon>Actinomycetes</taxon>
        <taxon>Streptosporangiales</taxon>
        <taxon>Streptosporangiaceae</taxon>
        <taxon>Streptosporangium</taxon>
    </lineage>
</organism>
<proteinExistence type="predicted"/>
<keyword evidence="1" id="KW-1133">Transmembrane helix</keyword>
<gene>
    <name evidence="2" type="ORF">J2853_009167</name>
</gene>
<protein>
    <recommendedName>
        <fullName evidence="4">LPXTG-motif cell wall anchor domain-containing protein</fullName>
    </recommendedName>
</protein>
<keyword evidence="1" id="KW-0812">Transmembrane</keyword>
<evidence type="ECO:0000313" key="2">
    <source>
        <dbReference type="EMBL" id="MDP9849956.1"/>
    </source>
</evidence>
<comment type="caution">
    <text evidence="2">The sequence shown here is derived from an EMBL/GenBank/DDBJ whole genome shotgun (WGS) entry which is preliminary data.</text>
</comment>
<feature type="transmembrane region" description="Helical" evidence="1">
    <location>
        <begin position="39"/>
        <end position="59"/>
    </location>
</feature>
<evidence type="ECO:0008006" key="4">
    <source>
        <dbReference type="Google" id="ProtNLM"/>
    </source>
</evidence>
<feature type="transmembrane region" description="Helical" evidence="1">
    <location>
        <begin position="7"/>
        <end position="33"/>
    </location>
</feature>
<evidence type="ECO:0000313" key="3">
    <source>
        <dbReference type="Proteomes" id="UP001225356"/>
    </source>
</evidence>
<accession>A0ABT9QT79</accession>